<feature type="transmembrane region" description="Helical" evidence="1">
    <location>
        <begin position="185"/>
        <end position="205"/>
    </location>
</feature>
<dbReference type="PIRSF" id="PIRSF026622">
    <property type="entry name" value="Proteas_026622"/>
    <property type="match status" value="1"/>
</dbReference>
<gene>
    <name evidence="3" type="ORF">FHX40_3736</name>
</gene>
<dbReference type="GO" id="GO:0006508">
    <property type="term" value="P:proteolysis"/>
    <property type="evidence" value="ECO:0007669"/>
    <property type="project" value="UniProtKB-KW"/>
</dbReference>
<dbReference type="RefSeq" id="WP_142260783.1">
    <property type="nucleotide sequence ID" value="NZ_BMPV01000005.1"/>
</dbReference>
<feature type="transmembrane region" description="Helical" evidence="1">
    <location>
        <begin position="56"/>
        <end position="76"/>
    </location>
</feature>
<name>A0A543J2D1_9ACTN</name>
<dbReference type="GO" id="GO:0080120">
    <property type="term" value="P:CAAX-box protein maturation"/>
    <property type="evidence" value="ECO:0007669"/>
    <property type="project" value="UniProtKB-ARBA"/>
</dbReference>
<organism evidence="3 4">
    <name type="scientific">Thermopolyspora flexuosa</name>
    <dbReference type="NCBI Taxonomy" id="103836"/>
    <lineage>
        <taxon>Bacteria</taxon>
        <taxon>Bacillati</taxon>
        <taxon>Actinomycetota</taxon>
        <taxon>Actinomycetes</taxon>
        <taxon>Streptosporangiales</taxon>
        <taxon>Streptosporangiaceae</taxon>
        <taxon>Thermopolyspora</taxon>
    </lineage>
</organism>
<reference evidence="3 4" key="1">
    <citation type="submission" date="2019-06" db="EMBL/GenBank/DDBJ databases">
        <title>Sequencing the genomes of 1000 actinobacteria strains.</title>
        <authorList>
            <person name="Klenk H.-P."/>
        </authorList>
    </citation>
    <scope>NUCLEOTIDE SEQUENCE [LARGE SCALE GENOMIC DNA]</scope>
    <source>
        <strain evidence="3 4">DSM 43186</strain>
    </source>
</reference>
<evidence type="ECO:0000256" key="1">
    <source>
        <dbReference type="SAM" id="Phobius"/>
    </source>
</evidence>
<dbReference type="Proteomes" id="UP000319213">
    <property type="component" value="Unassembled WGS sequence"/>
</dbReference>
<feature type="domain" description="CAAX prenyl protease 2/Lysostaphin resistance protein A-like" evidence="2">
    <location>
        <begin position="103"/>
        <end position="226"/>
    </location>
</feature>
<evidence type="ECO:0000313" key="4">
    <source>
        <dbReference type="Proteomes" id="UP000319213"/>
    </source>
</evidence>
<dbReference type="EMBL" id="VFPQ01000001">
    <property type="protein sequence ID" value="TQM76984.1"/>
    <property type="molecule type" value="Genomic_DNA"/>
</dbReference>
<dbReference type="InterPro" id="IPR015837">
    <property type="entry name" value="UCP026622_CAAX_protease"/>
</dbReference>
<keyword evidence="1" id="KW-0472">Membrane</keyword>
<dbReference type="Pfam" id="PF02517">
    <property type="entry name" value="Rce1-like"/>
    <property type="match status" value="1"/>
</dbReference>
<keyword evidence="1" id="KW-0812">Transmembrane</keyword>
<sequence length="240" mass="25014">MLPIIAVLAAANVLNNRVAPRLAPLTSAAATGALVALARRRGLSWRDMGFTDGRRGALAGAALAAGVAAGYAAAVAHPRVRPLLYDERALGISRARLAEEILLQVPVGTVLLEEVGFRGVVYGLVERSRGRLAATAVSSGLFGLWHVLPAIAMARANPAVATLATKTPKRGKSDTGADENSMKMGVVNCTVGTVLATAGAGVIFSELRRRYGLLAPAMLHSATNAFGYVTSRIARRLPRN</sequence>
<keyword evidence="1" id="KW-1133">Transmembrane helix</keyword>
<comment type="caution">
    <text evidence="3">The sequence shown here is derived from an EMBL/GenBank/DDBJ whole genome shotgun (WGS) entry which is preliminary data.</text>
</comment>
<keyword evidence="4" id="KW-1185">Reference proteome</keyword>
<keyword evidence="3" id="KW-0378">Hydrolase</keyword>
<evidence type="ECO:0000259" key="2">
    <source>
        <dbReference type="Pfam" id="PF02517"/>
    </source>
</evidence>
<dbReference type="OrthoDB" id="3291654at2"/>
<dbReference type="InterPro" id="IPR003675">
    <property type="entry name" value="Rce1/LyrA-like_dom"/>
</dbReference>
<accession>A0A543J2D1</accession>
<protein>
    <submittedName>
        <fullName evidence="3">CAAX prenyl protease-like protein</fullName>
    </submittedName>
</protein>
<evidence type="ECO:0000313" key="3">
    <source>
        <dbReference type="EMBL" id="TQM76984.1"/>
    </source>
</evidence>
<dbReference type="AlphaFoldDB" id="A0A543J2D1"/>
<dbReference type="GO" id="GO:0004175">
    <property type="term" value="F:endopeptidase activity"/>
    <property type="evidence" value="ECO:0007669"/>
    <property type="project" value="UniProtKB-ARBA"/>
</dbReference>
<keyword evidence="3" id="KW-0645">Protease</keyword>
<proteinExistence type="predicted"/>